<dbReference type="GO" id="GO:0005886">
    <property type="term" value="C:plasma membrane"/>
    <property type="evidence" value="ECO:0007669"/>
    <property type="project" value="TreeGrafter"/>
</dbReference>
<protein>
    <recommendedName>
        <fullName evidence="9">Glycosyltransferase 2-like domain-containing protein</fullName>
    </recommendedName>
</protein>
<evidence type="ECO:0000256" key="3">
    <source>
        <dbReference type="ARBA" id="ARBA00022679"/>
    </source>
</evidence>
<feature type="domain" description="Glycosyltransferase 2-like" evidence="9">
    <location>
        <begin position="10"/>
        <end position="138"/>
    </location>
</feature>
<feature type="transmembrane region" description="Helical" evidence="8">
    <location>
        <begin position="313"/>
        <end position="334"/>
    </location>
</feature>
<accession>A0AAE0S2Q6</accession>
<keyword evidence="7 8" id="KW-0472">Membrane</keyword>
<evidence type="ECO:0000256" key="8">
    <source>
        <dbReference type="SAM" id="Phobius"/>
    </source>
</evidence>
<dbReference type="AlphaFoldDB" id="A0AAE0S2Q6"/>
<sequence length="435" mass="48520">MKSDKYSLVVVTPVYEDREASARLFAELEAVFGKSVYIVAVDDGSVRLPLDASVIEQTGLDGVVIKLRRNVGHQRAIAVGLSYVADKAAEIPQVVVMDSDGEDVPATVRELTDSLKDADTDVVVARRKSRTETLRFKAFYVLYKWLFRLMTGRGISFGNFMALKPASVRRLAAMQELWIHLAGTVLVSKLRIKYRYIDRGARYAGESRMNFISLVLHGFKALMVFAEDVLVRVAVASAFIAGCAVLGIITAVVLKLMNYATPGWFSTALGILILLFMQTGALALMTLILTGVVRGGVIQQPSYMDFIDTVFPTGYIFAITVPAVIDRSLSLYILEKLQQRGGGIELAQFEKVFTEEYVKEHRLLDVRLTEQQESGTIVIRNGCVKLTERGQKLASIGRFFRQNILPKKRLLMGEYSDDLTDPFRDSQQNLGYECR</sequence>
<evidence type="ECO:0000256" key="5">
    <source>
        <dbReference type="ARBA" id="ARBA00022985"/>
    </source>
</evidence>
<dbReference type="SUPFAM" id="SSF53448">
    <property type="entry name" value="Nucleotide-diphospho-sugar transferases"/>
    <property type="match status" value="1"/>
</dbReference>
<evidence type="ECO:0000256" key="4">
    <source>
        <dbReference type="ARBA" id="ARBA00022692"/>
    </source>
</evidence>
<dbReference type="GO" id="GO:0016757">
    <property type="term" value="F:glycosyltransferase activity"/>
    <property type="evidence" value="ECO:0007669"/>
    <property type="project" value="UniProtKB-KW"/>
</dbReference>
<evidence type="ECO:0000256" key="2">
    <source>
        <dbReference type="ARBA" id="ARBA00022676"/>
    </source>
</evidence>
<evidence type="ECO:0000256" key="6">
    <source>
        <dbReference type="ARBA" id="ARBA00022989"/>
    </source>
</evidence>
<dbReference type="EMBL" id="JAEAOA010002069">
    <property type="protein sequence ID" value="KAK3584150.1"/>
    <property type="molecule type" value="Genomic_DNA"/>
</dbReference>
<keyword evidence="5" id="KW-0448">Lipopolysaccharide biosynthesis</keyword>
<dbReference type="Proteomes" id="UP001195483">
    <property type="component" value="Unassembled WGS sequence"/>
</dbReference>
<feature type="transmembrane region" description="Helical" evidence="8">
    <location>
        <begin position="232"/>
        <end position="256"/>
    </location>
</feature>
<feature type="transmembrane region" description="Helical" evidence="8">
    <location>
        <begin position="268"/>
        <end position="293"/>
    </location>
</feature>
<keyword evidence="1" id="KW-1003">Cell membrane</keyword>
<organism evidence="10 11">
    <name type="scientific">Potamilus streckersoni</name>
    <dbReference type="NCBI Taxonomy" id="2493646"/>
    <lineage>
        <taxon>Eukaryota</taxon>
        <taxon>Metazoa</taxon>
        <taxon>Spiralia</taxon>
        <taxon>Lophotrochozoa</taxon>
        <taxon>Mollusca</taxon>
        <taxon>Bivalvia</taxon>
        <taxon>Autobranchia</taxon>
        <taxon>Heteroconchia</taxon>
        <taxon>Palaeoheterodonta</taxon>
        <taxon>Unionida</taxon>
        <taxon>Unionoidea</taxon>
        <taxon>Unionidae</taxon>
        <taxon>Ambleminae</taxon>
        <taxon>Lampsilini</taxon>
        <taxon>Potamilus</taxon>
    </lineage>
</organism>
<dbReference type="PANTHER" id="PTHR48090">
    <property type="entry name" value="UNDECAPRENYL-PHOSPHATE 4-DEOXY-4-FORMAMIDO-L-ARABINOSE TRANSFERASE-RELATED"/>
    <property type="match status" value="1"/>
</dbReference>
<evidence type="ECO:0000313" key="11">
    <source>
        <dbReference type="Proteomes" id="UP001195483"/>
    </source>
</evidence>
<evidence type="ECO:0000256" key="7">
    <source>
        <dbReference type="ARBA" id="ARBA00023136"/>
    </source>
</evidence>
<evidence type="ECO:0000259" key="9">
    <source>
        <dbReference type="Pfam" id="PF00535"/>
    </source>
</evidence>
<reference evidence="10" key="1">
    <citation type="journal article" date="2021" name="Genome Biol. Evol.">
        <title>A High-Quality Reference Genome for a Parasitic Bivalve with Doubly Uniparental Inheritance (Bivalvia: Unionida).</title>
        <authorList>
            <person name="Smith C.H."/>
        </authorList>
    </citation>
    <scope>NUCLEOTIDE SEQUENCE</scope>
    <source>
        <strain evidence="10">CHS0354</strain>
    </source>
</reference>
<proteinExistence type="predicted"/>
<dbReference type="InterPro" id="IPR001173">
    <property type="entry name" value="Glyco_trans_2-like"/>
</dbReference>
<evidence type="ECO:0000313" key="10">
    <source>
        <dbReference type="EMBL" id="KAK3584150.1"/>
    </source>
</evidence>
<dbReference type="InterPro" id="IPR029044">
    <property type="entry name" value="Nucleotide-diphossugar_trans"/>
</dbReference>
<keyword evidence="4 8" id="KW-0812">Transmembrane</keyword>
<reference evidence="10" key="3">
    <citation type="submission" date="2023-05" db="EMBL/GenBank/DDBJ databases">
        <authorList>
            <person name="Smith C.H."/>
        </authorList>
    </citation>
    <scope>NUCLEOTIDE SEQUENCE</scope>
    <source>
        <strain evidence="10">CHS0354</strain>
        <tissue evidence="10">Mantle</tissue>
    </source>
</reference>
<dbReference type="PANTHER" id="PTHR48090:SF3">
    <property type="entry name" value="UNDECAPRENYL-PHOSPHATE 4-DEOXY-4-FORMAMIDO-L-ARABINOSE TRANSFERASE"/>
    <property type="match status" value="1"/>
</dbReference>
<evidence type="ECO:0000256" key="1">
    <source>
        <dbReference type="ARBA" id="ARBA00022475"/>
    </source>
</evidence>
<comment type="caution">
    <text evidence="10">The sequence shown here is derived from an EMBL/GenBank/DDBJ whole genome shotgun (WGS) entry which is preliminary data.</text>
</comment>
<dbReference type="InterPro" id="IPR050256">
    <property type="entry name" value="Glycosyltransferase_2"/>
</dbReference>
<dbReference type="Pfam" id="PF00535">
    <property type="entry name" value="Glycos_transf_2"/>
    <property type="match status" value="1"/>
</dbReference>
<keyword evidence="3" id="KW-0808">Transferase</keyword>
<keyword evidence="6 8" id="KW-1133">Transmembrane helix</keyword>
<reference evidence="10" key="2">
    <citation type="journal article" date="2021" name="Genome Biol. Evol.">
        <title>Developing a high-quality reference genome for a parasitic bivalve with doubly uniparental inheritance (Bivalvia: Unionida).</title>
        <authorList>
            <person name="Smith C.H."/>
        </authorList>
    </citation>
    <scope>NUCLEOTIDE SEQUENCE</scope>
    <source>
        <strain evidence="10">CHS0354</strain>
        <tissue evidence="10">Mantle</tissue>
    </source>
</reference>
<name>A0AAE0S2Q6_9BIVA</name>
<keyword evidence="11" id="KW-1185">Reference proteome</keyword>
<gene>
    <name evidence="10" type="ORF">CHS0354_035230</name>
</gene>
<keyword evidence="2" id="KW-0328">Glycosyltransferase</keyword>